<dbReference type="Gene3D" id="3.30.429.10">
    <property type="entry name" value="Macrophage Migration Inhibitory Factor"/>
    <property type="match status" value="1"/>
</dbReference>
<dbReference type="AlphaFoldDB" id="G7WFW8"/>
<dbReference type="OrthoDB" id="5587545at2"/>
<dbReference type="PATRIC" id="fig|768706.3.peg.4090"/>
<dbReference type="eggNOG" id="COG1942">
    <property type="taxonomic scope" value="Bacteria"/>
</dbReference>
<protein>
    <recommendedName>
        <fullName evidence="3">DUF1904 domain-containing protein</fullName>
    </recommendedName>
</protein>
<dbReference type="InterPro" id="IPR014347">
    <property type="entry name" value="Tautomerase/MIF_sf"/>
</dbReference>
<dbReference type="STRING" id="768706.Desor_4041"/>
<dbReference type="InterPro" id="IPR015017">
    <property type="entry name" value="DUF1904"/>
</dbReference>
<dbReference type="SUPFAM" id="SSF55331">
    <property type="entry name" value="Tautomerase/MIF"/>
    <property type="match status" value="1"/>
</dbReference>
<dbReference type="RefSeq" id="WP_014186290.1">
    <property type="nucleotide sequence ID" value="NC_016584.1"/>
</dbReference>
<organism evidence="1 2">
    <name type="scientific">Desulfosporosinus orientis (strain ATCC 19365 / DSM 765 / NCIMB 8382 / VKM B-1628 / Singapore I)</name>
    <name type="common">Desulfotomaculum orientis</name>
    <dbReference type="NCBI Taxonomy" id="768706"/>
    <lineage>
        <taxon>Bacteria</taxon>
        <taxon>Bacillati</taxon>
        <taxon>Bacillota</taxon>
        <taxon>Clostridia</taxon>
        <taxon>Eubacteriales</taxon>
        <taxon>Desulfitobacteriaceae</taxon>
        <taxon>Desulfosporosinus</taxon>
    </lineage>
</organism>
<dbReference type="EMBL" id="CP003108">
    <property type="protein sequence ID" value="AET69483.1"/>
    <property type="molecule type" value="Genomic_DNA"/>
</dbReference>
<dbReference type="Pfam" id="PF08921">
    <property type="entry name" value="DUF1904"/>
    <property type="match status" value="1"/>
</dbReference>
<dbReference type="Proteomes" id="UP000006346">
    <property type="component" value="Chromosome"/>
</dbReference>
<keyword evidence="2" id="KW-1185">Reference proteome</keyword>
<sequence>MPQIKVRGVEIDTICKLSGPLINELAELTGSSQDDFTLELLNSAFIANGGVVPGYPFVEVAWFDRGQEAQDHAAKIITRLIHEAGYPSVDIMFTILDKSRYYENGEHY</sequence>
<proteinExistence type="predicted"/>
<evidence type="ECO:0000313" key="2">
    <source>
        <dbReference type="Proteomes" id="UP000006346"/>
    </source>
</evidence>
<accession>G7WFW8</accession>
<gene>
    <name evidence="1" type="ordered locus">Desor_4041</name>
</gene>
<dbReference type="KEGG" id="dor:Desor_4041"/>
<dbReference type="HOGENOM" id="CLU_168247_0_0_9"/>
<evidence type="ECO:0000313" key="1">
    <source>
        <dbReference type="EMBL" id="AET69483.1"/>
    </source>
</evidence>
<reference evidence="1 2" key="2">
    <citation type="journal article" date="2012" name="J. Bacteriol.">
        <title>Complete genome sequences of Desulfosporosinus orientis DSM765T, Desulfosporosinus youngiae DSM17734T, Desulfosporosinus meridiei DSM13257T, and Desulfosporosinus acidiphilus DSM22704T.</title>
        <authorList>
            <person name="Pester M."/>
            <person name="Brambilla E."/>
            <person name="Alazard D."/>
            <person name="Rattei T."/>
            <person name="Weinmaier T."/>
            <person name="Han J."/>
            <person name="Lucas S."/>
            <person name="Lapidus A."/>
            <person name="Cheng J.F."/>
            <person name="Goodwin L."/>
            <person name="Pitluck S."/>
            <person name="Peters L."/>
            <person name="Ovchinnikova G."/>
            <person name="Teshima H."/>
            <person name="Detter J.C."/>
            <person name="Han C.S."/>
            <person name="Tapia R."/>
            <person name="Land M.L."/>
            <person name="Hauser L."/>
            <person name="Kyrpides N.C."/>
            <person name="Ivanova N.N."/>
            <person name="Pagani I."/>
            <person name="Huntmann M."/>
            <person name="Wei C.L."/>
            <person name="Davenport K.W."/>
            <person name="Daligault H."/>
            <person name="Chain P.S."/>
            <person name="Chen A."/>
            <person name="Mavromatis K."/>
            <person name="Markowitz V."/>
            <person name="Szeto E."/>
            <person name="Mikhailova N."/>
            <person name="Pati A."/>
            <person name="Wagner M."/>
            <person name="Woyke T."/>
            <person name="Ollivier B."/>
            <person name="Klenk H.P."/>
            <person name="Spring S."/>
            <person name="Loy A."/>
        </authorList>
    </citation>
    <scope>NUCLEOTIDE SEQUENCE [LARGE SCALE GENOMIC DNA]</scope>
    <source>
        <strain evidence="2">ATCC 19365 / DSM 765 / NCIMB 8382 / VKM B-1628</strain>
    </source>
</reference>
<evidence type="ECO:0008006" key="3">
    <source>
        <dbReference type="Google" id="ProtNLM"/>
    </source>
</evidence>
<reference evidence="2" key="1">
    <citation type="submission" date="2011-11" db="EMBL/GenBank/DDBJ databases">
        <title>Complete sequence of Desulfosporosinus orientis DSM 765.</title>
        <authorList>
            <person name="Lucas S."/>
            <person name="Han J."/>
            <person name="Lapidus A."/>
            <person name="Cheng J.-F."/>
            <person name="Goodwin L."/>
            <person name="Pitluck S."/>
            <person name="Peters L."/>
            <person name="Ovchinnikova G."/>
            <person name="Teshima H."/>
            <person name="Detter J.C."/>
            <person name="Han C."/>
            <person name="Tapia R."/>
            <person name="Land M."/>
            <person name="Hauser L."/>
            <person name="Kyrpides N."/>
            <person name="Ivanova N."/>
            <person name="Pagani I."/>
            <person name="Pester M."/>
            <person name="Spring S."/>
            <person name="Ollivier B."/>
            <person name="Rattei T."/>
            <person name="Klenk H.-P."/>
            <person name="Wagner M."/>
            <person name="Loy A."/>
            <person name="Woyke T."/>
        </authorList>
    </citation>
    <scope>NUCLEOTIDE SEQUENCE [LARGE SCALE GENOMIC DNA]</scope>
    <source>
        <strain evidence="2">ATCC 19365 / DSM 765 / NCIMB 8382 / VKM B-1628</strain>
    </source>
</reference>
<name>G7WFW8_DESOD</name>